<protein>
    <submittedName>
        <fullName evidence="1">Uncharacterized protein</fullName>
    </submittedName>
</protein>
<reference evidence="1 2" key="1">
    <citation type="submission" date="2023-10" db="EMBL/GenBank/DDBJ databases">
        <title>Virgibacillus soli CC-YMP-6 genome.</title>
        <authorList>
            <person name="Miliotis G."/>
            <person name="Sengupta P."/>
            <person name="Hameed A."/>
            <person name="Chuvochina M."/>
            <person name="Mcdonagh F."/>
            <person name="Simpson A.C."/>
            <person name="Singh N.K."/>
            <person name="Rekha P.D."/>
            <person name="Raman K."/>
            <person name="Hugenholtz P."/>
            <person name="Venkateswaran K."/>
        </authorList>
    </citation>
    <scope>NUCLEOTIDE SEQUENCE [LARGE SCALE GENOMIC DNA]</scope>
    <source>
        <strain evidence="1 2">CC-YMP-6</strain>
    </source>
</reference>
<gene>
    <name evidence="1" type="ORF">RWD45_10095</name>
</gene>
<proteinExistence type="predicted"/>
<comment type="caution">
    <text evidence="1">The sequence shown here is derived from an EMBL/GenBank/DDBJ whole genome shotgun (WGS) entry which is preliminary data.</text>
</comment>
<organism evidence="1 2">
    <name type="scientific">Paracerasibacillus soli</name>
    <dbReference type="NCBI Taxonomy" id="480284"/>
    <lineage>
        <taxon>Bacteria</taxon>
        <taxon>Bacillati</taxon>
        <taxon>Bacillota</taxon>
        <taxon>Bacilli</taxon>
        <taxon>Bacillales</taxon>
        <taxon>Bacillaceae</taxon>
        <taxon>Paracerasibacillus</taxon>
    </lineage>
</organism>
<dbReference type="EMBL" id="JAWDIQ010000001">
    <property type="protein sequence ID" value="MDY0408836.1"/>
    <property type="molecule type" value="Genomic_DNA"/>
</dbReference>
<sequence length="41" mass="4541">MAKKVLVFADFGMDDMIAFMYSHLNEANDVVGVVADYGNNQ</sequence>
<keyword evidence="2" id="KW-1185">Reference proteome</keyword>
<name>A0ABU5CSI6_9BACI</name>
<dbReference type="Proteomes" id="UP001275315">
    <property type="component" value="Unassembled WGS sequence"/>
</dbReference>
<dbReference type="RefSeq" id="WP_320379541.1">
    <property type="nucleotide sequence ID" value="NZ_JAWDIQ010000001.1"/>
</dbReference>
<accession>A0ABU5CSI6</accession>
<dbReference type="InterPro" id="IPR036452">
    <property type="entry name" value="Ribo_hydro-like"/>
</dbReference>
<evidence type="ECO:0000313" key="2">
    <source>
        <dbReference type="Proteomes" id="UP001275315"/>
    </source>
</evidence>
<dbReference type="SUPFAM" id="SSF53590">
    <property type="entry name" value="Nucleoside hydrolase"/>
    <property type="match status" value="1"/>
</dbReference>
<evidence type="ECO:0000313" key="1">
    <source>
        <dbReference type="EMBL" id="MDY0408836.1"/>
    </source>
</evidence>